<dbReference type="EMBL" id="JAMGBE010000001">
    <property type="protein sequence ID" value="MCL6729003.1"/>
    <property type="molecule type" value="Genomic_DNA"/>
</dbReference>
<accession>A0ABT0RZG7</accession>
<dbReference type="InterPro" id="IPR027367">
    <property type="entry name" value="Gly-zipper_YMGG"/>
</dbReference>
<sequence>MTRLLFSAAAATSLALTGCATNPHTDYAVKSTAIGAALGAGAGAIAGSVIPGFGTGAGAAIGAGVGGLIGSVIGTQTYNRDTRGYCYWVDQNGQVHYDYKVRC</sequence>
<protein>
    <submittedName>
        <fullName evidence="3">Glycine zipper domain-containing protein</fullName>
    </submittedName>
</protein>
<dbReference type="PROSITE" id="PS51257">
    <property type="entry name" value="PROKAR_LIPOPROTEIN"/>
    <property type="match status" value="1"/>
</dbReference>
<organism evidence="3 4">
    <name type="scientific">Sphingomonas hankyongi</name>
    <dbReference type="NCBI Taxonomy" id="2908209"/>
    <lineage>
        <taxon>Bacteria</taxon>
        <taxon>Pseudomonadati</taxon>
        <taxon>Pseudomonadota</taxon>
        <taxon>Alphaproteobacteria</taxon>
        <taxon>Sphingomonadales</taxon>
        <taxon>Sphingomonadaceae</taxon>
        <taxon>Sphingomonas</taxon>
    </lineage>
</organism>
<feature type="domain" description="YMGG-like Gly-zipper" evidence="2">
    <location>
        <begin position="28"/>
        <end position="75"/>
    </location>
</feature>
<keyword evidence="4" id="KW-1185">Reference proteome</keyword>
<dbReference type="Pfam" id="PF13441">
    <property type="entry name" value="Gly-zipper_YMGG"/>
    <property type="match status" value="1"/>
</dbReference>
<name>A0ABT0RZG7_9SPHN</name>
<proteinExistence type="predicted"/>
<feature type="signal peptide" evidence="1">
    <location>
        <begin position="1"/>
        <end position="20"/>
    </location>
</feature>
<evidence type="ECO:0000313" key="4">
    <source>
        <dbReference type="Proteomes" id="UP001165342"/>
    </source>
</evidence>
<evidence type="ECO:0000256" key="1">
    <source>
        <dbReference type="SAM" id="SignalP"/>
    </source>
</evidence>
<evidence type="ECO:0000313" key="3">
    <source>
        <dbReference type="EMBL" id="MCL6729003.1"/>
    </source>
</evidence>
<gene>
    <name evidence="3" type="ORF">LZ538_02905</name>
</gene>
<comment type="caution">
    <text evidence="3">The sequence shown here is derived from an EMBL/GenBank/DDBJ whole genome shotgun (WGS) entry which is preliminary data.</text>
</comment>
<keyword evidence="1" id="KW-0732">Signal</keyword>
<evidence type="ECO:0000259" key="2">
    <source>
        <dbReference type="Pfam" id="PF13441"/>
    </source>
</evidence>
<feature type="chain" id="PRO_5047332290" evidence="1">
    <location>
        <begin position="21"/>
        <end position="103"/>
    </location>
</feature>
<dbReference type="RefSeq" id="WP_249830493.1">
    <property type="nucleotide sequence ID" value="NZ_JAMGBE010000001.1"/>
</dbReference>
<reference evidence="3" key="1">
    <citation type="submission" date="2022-05" db="EMBL/GenBank/DDBJ databases">
        <authorList>
            <person name="Jo J.-H."/>
            <person name="Im W.-T."/>
        </authorList>
    </citation>
    <scope>NUCLEOTIDE SEQUENCE</scope>
    <source>
        <strain evidence="3">SE220</strain>
    </source>
</reference>
<dbReference type="Proteomes" id="UP001165342">
    <property type="component" value="Unassembled WGS sequence"/>
</dbReference>